<accession>A0ABP8C4V9</accession>
<dbReference type="RefSeq" id="WP_344787157.1">
    <property type="nucleotide sequence ID" value="NZ_BAABCA010000002.1"/>
</dbReference>
<name>A0ABP8C4V9_9FLAO</name>
<organism evidence="1 2">
    <name type="scientific">Postechiella marina</name>
    <dbReference type="NCBI Taxonomy" id="943941"/>
    <lineage>
        <taxon>Bacteria</taxon>
        <taxon>Pseudomonadati</taxon>
        <taxon>Bacteroidota</taxon>
        <taxon>Flavobacteriia</taxon>
        <taxon>Flavobacteriales</taxon>
        <taxon>Flavobacteriaceae</taxon>
        <taxon>Postechiella</taxon>
    </lineage>
</organism>
<evidence type="ECO:0000313" key="1">
    <source>
        <dbReference type="EMBL" id="GAA4233716.1"/>
    </source>
</evidence>
<keyword evidence="2" id="KW-1185">Reference proteome</keyword>
<sequence length="118" mass="14138">MCNNIKIISKVKSGELSICTQCHIYHLEFNNIYLEFSKKEFKRFKAYILDIEIDYWEHKYALAKVKRKIPIPSMQQNLVLMFKRQEIRELQILLTSTKKDVFNTNLNISDIDYAFILN</sequence>
<dbReference type="InterPro" id="IPR046508">
    <property type="entry name" value="DUF6686"/>
</dbReference>
<protein>
    <submittedName>
        <fullName evidence="1">Uncharacterized protein</fullName>
    </submittedName>
</protein>
<gene>
    <name evidence="1" type="ORF">GCM10022291_11460</name>
</gene>
<comment type="caution">
    <text evidence="1">The sequence shown here is derived from an EMBL/GenBank/DDBJ whole genome shotgun (WGS) entry which is preliminary data.</text>
</comment>
<dbReference type="EMBL" id="BAABCA010000002">
    <property type="protein sequence ID" value="GAA4233716.1"/>
    <property type="molecule type" value="Genomic_DNA"/>
</dbReference>
<dbReference type="Pfam" id="PF20391">
    <property type="entry name" value="DUF6686"/>
    <property type="match status" value="1"/>
</dbReference>
<reference evidence="2" key="1">
    <citation type="journal article" date="2019" name="Int. J. Syst. Evol. Microbiol.">
        <title>The Global Catalogue of Microorganisms (GCM) 10K type strain sequencing project: providing services to taxonomists for standard genome sequencing and annotation.</title>
        <authorList>
            <consortium name="The Broad Institute Genomics Platform"/>
            <consortium name="The Broad Institute Genome Sequencing Center for Infectious Disease"/>
            <person name="Wu L."/>
            <person name="Ma J."/>
        </authorList>
    </citation>
    <scope>NUCLEOTIDE SEQUENCE [LARGE SCALE GENOMIC DNA]</scope>
    <source>
        <strain evidence="2">JCM 17630</strain>
    </source>
</reference>
<dbReference type="Proteomes" id="UP001501496">
    <property type="component" value="Unassembled WGS sequence"/>
</dbReference>
<proteinExistence type="predicted"/>
<evidence type="ECO:0000313" key="2">
    <source>
        <dbReference type="Proteomes" id="UP001501496"/>
    </source>
</evidence>